<keyword evidence="6" id="KW-0969">Cilium</keyword>
<feature type="chain" id="PRO_5045362502" evidence="4">
    <location>
        <begin position="24"/>
        <end position="311"/>
    </location>
</feature>
<accession>A0ABS1DHZ3</accession>
<dbReference type="CDD" id="cd11614">
    <property type="entry name" value="SAF_CpaB_FlgA_like"/>
    <property type="match status" value="1"/>
</dbReference>
<proteinExistence type="predicted"/>
<keyword evidence="7" id="KW-1185">Reference proteome</keyword>
<dbReference type="Pfam" id="PF13144">
    <property type="entry name" value="ChapFlgA"/>
    <property type="match status" value="1"/>
</dbReference>
<keyword evidence="6" id="KW-0282">Flagellum</keyword>
<evidence type="ECO:0000259" key="5">
    <source>
        <dbReference type="SMART" id="SM00858"/>
    </source>
</evidence>
<evidence type="ECO:0000256" key="2">
    <source>
        <dbReference type="ARBA" id="ARBA00022729"/>
    </source>
</evidence>
<keyword evidence="6" id="KW-0966">Cell projection</keyword>
<evidence type="ECO:0000313" key="6">
    <source>
        <dbReference type="EMBL" id="MBK1669547.1"/>
    </source>
</evidence>
<dbReference type="RefSeq" id="WP_200341882.1">
    <property type="nucleotide sequence ID" value="NZ_NRRL01000052.1"/>
</dbReference>
<feature type="signal peptide" evidence="4">
    <location>
        <begin position="1"/>
        <end position="23"/>
    </location>
</feature>
<dbReference type="SMART" id="SM00858">
    <property type="entry name" value="SAF"/>
    <property type="match status" value="1"/>
</dbReference>
<dbReference type="PANTHER" id="PTHR36307">
    <property type="entry name" value="FLAGELLA BASAL BODY P-RING FORMATION PROTEIN FLGA"/>
    <property type="match status" value="1"/>
</dbReference>
<dbReference type="Proteomes" id="UP001296873">
    <property type="component" value="Unassembled WGS sequence"/>
</dbReference>
<dbReference type="EMBL" id="NRRL01000052">
    <property type="protein sequence ID" value="MBK1669547.1"/>
    <property type="molecule type" value="Genomic_DNA"/>
</dbReference>
<dbReference type="InterPro" id="IPR039246">
    <property type="entry name" value="Flagellar_FlgA"/>
</dbReference>
<dbReference type="PANTHER" id="PTHR36307:SF1">
    <property type="entry name" value="FLAGELLA BASAL BODY P-RING FORMATION PROTEIN FLGA"/>
    <property type="match status" value="1"/>
</dbReference>
<evidence type="ECO:0000313" key="7">
    <source>
        <dbReference type="Proteomes" id="UP001296873"/>
    </source>
</evidence>
<organism evidence="6 7">
    <name type="scientific">Rhodovibrio sodomensis</name>
    <dbReference type="NCBI Taxonomy" id="1088"/>
    <lineage>
        <taxon>Bacteria</taxon>
        <taxon>Pseudomonadati</taxon>
        <taxon>Pseudomonadota</taxon>
        <taxon>Alphaproteobacteria</taxon>
        <taxon>Rhodospirillales</taxon>
        <taxon>Rhodovibrionaceae</taxon>
        <taxon>Rhodovibrio</taxon>
    </lineage>
</organism>
<keyword evidence="3" id="KW-0574">Periplasm</keyword>
<reference evidence="6 7" key="1">
    <citation type="journal article" date="2020" name="Microorganisms">
        <title>Osmotic Adaptation and Compatible Solute Biosynthesis of Phototrophic Bacteria as Revealed from Genome Analyses.</title>
        <authorList>
            <person name="Imhoff J.F."/>
            <person name="Rahn T."/>
            <person name="Kunzel S."/>
            <person name="Keller A."/>
            <person name="Neulinger S.C."/>
        </authorList>
    </citation>
    <scope>NUCLEOTIDE SEQUENCE [LARGE SCALE GENOMIC DNA]</scope>
    <source>
        <strain evidence="6 7">DSM 9895</strain>
    </source>
</reference>
<gene>
    <name evidence="6" type="primary">flgA</name>
    <name evidence="6" type="ORF">CKO28_16025</name>
</gene>
<dbReference type="InterPro" id="IPR017585">
    <property type="entry name" value="SAF_FlgA"/>
</dbReference>
<feature type="domain" description="SAF" evidence="5">
    <location>
        <begin position="185"/>
        <end position="247"/>
    </location>
</feature>
<evidence type="ECO:0000256" key="4">
    <source>
        <dbReference type="SAM" id="SignalP"/>
    </source>
</evidence>
<comment type="subcellular location">
    <subcellularLocation>
        <location evidence="1">Periplasm</location>
    </subcellularLocation>
</comment>
<dbReference type="Gene3D" id="3.90.1210.10">
    <property type="entry name" value="Antifreeze-like/N-acetylneuraminic acid synthase C-terminal domain"/>
    <property type="match status" value="1"/>
</dbReference>
<keyword evidence="2 4" id="KW-0732">Signal</keyword>
<dbReference type="InterPro" id="IPR013974">
    <property type="entry name" value="SAF"/>
</dbReference>
<sequence length="311" mass="33692">MLNIFFRAALACSVLWAPTAALAEGMPVSLNPRVEVTGETVRLGDIFTGLGARGDARLGNAPAPGETVELNARWLARAAEHYEIDWRPGPASRSEVHRRAHRIEAAEIAEAVRERLIARGAPERLAVELDHRSIRFDVPVDGPTGVKVLAIDHDRGIGRFAARIAVGAGRYRETARVGGRAVALVEVPVTARTIPRGAVITERDLAWREIPEDDLRRSEIRGMGEIVGQAARRRLRADKTLSTSDIEAPVLVERNSRVVLRLQTARMSLSVKGRALSDGAEGETVRVLNSASKRTIAGVVRADGSVAVQIN</sequence>
<dbReference type="Gene3D" id="2.30.30.760">
    <property type="match status" value="1"/>
</dbReference>
<evidence type="ECO:0000256" key="1">
    <source>
        <dbReference type="ARBA" id="ARBA00004418"/>
    </source>
</evidence>
<dbReference type="NCBIfam" id="TIGR03170">
    <property type="entry name" value="flgA_cterm"/>
    <property type="match status" value="1"/>
</dbReference>
<protein>
    <submittedName>
        <fullName evidence="6">Flagella basal body P-ring formation protein FlgA</fullName>
    </submittedName>
</protein>
<comment type="caution">
    <text evidence="6">The sequence shown here is derived from an EMBL/GenBank/DDBJ whole genome shotgun (WGS) entry which is preliminary data.</text>
</comment>
<name>A0ABS1DHZ3_9PROT</name>
<evidence type="ECO:0000256" key="3">
    <source>
        <dbReference type="ARBA" id="ARBA00022764"/>
    </source>
</evidence>